<keyword evidence="3" id="KW-1185">Reference proteome</keyword>
<dbReference type="AlphaFoldDB" id="A0A561WAQ9"/>
<keyword evidence="1" id="KW-0812">Transmembrane</keyword>
<evidence type="ECO:0000313" key="2">
    <source>
        <dbReference type="EMBL" id="TWG20947.1"/>
    </source>
</evidence>
<evidence type="ECO:0000313" key="3">
    <source>
        <dbReference type="Proteomes" id="UP000320239"/>
    </source>
</evidence>
<sequence>MGALIAFGLGVVVGGLAAFTGGRRYEAAAAASMVAAGYVSVARTRWRAAVRSVALAVVVVALGAVVILVGR</sequence>
<dbReference type="Proteomes" id="UP000320239">
    <property type="component" value="Unassembled WGS sequence"/>
</dbReference>
<evidence type="ECO:0000256" key="1">
    <source>
        <dbReference type="SAM" id="Phobius"/>
    </source>
</evidence>
<keyword evidence="1" id="KW-1133">Transmembrane helix</keyword>
<proteinExistence type="predicted"/>
<reference evidence="2 3" key="1">
    <citation type="submission" date="2019-06" db="EMBL/GenBank/DDBJ databases">
        <title>Sequencing the genomes of 1000 actinobacteria strains.</title>
        <authorList>
            <person name="Klenk H.-P."/>
        </authorList>
    </citation>
    <scope>NUCLEOTIDE SEQUENCE [LARGE SCALE GENOMIC DNA]</scope>
    <source>
        <strain evidence="2 3">DSM 43866</strain>
    </source>
</reference>
<gene>
    <name evidence="2" type="ORF">FHX34_103476</name>
</gene>
<feature type="transmembrane region" description="Helical" evidence="1">
    <location>
        <begin position="53"/>
        <end position="70"/>
    </location>
</feature>
<dbReference type="RefSeq" id="WP_145830904.1">
    <property type="nucleotide sequence ID" value="NZ_BOMX01000153.1"/>
</dbReference>
<dbReference type="EMBL" id="VIWY01000003">
    <property type="protein sequence ID" value="TWG20947.1"/>
    <property type="molecule type" value="Genomic_DNA"/>
</dbReference>
<comment type="caution">
    <text evidence="2">The sequence shown here is derived from an EMBL/GenBank/DDBJ whole genome shotgun (WGS) entry which is preliminary data.</text>
</comment>
<keyword evidence="1" id="KW-0472">Membrane</keyword>
<name>A0A561WAQ9_ACTTI</name>
<organism evidence="2 3">
    <name type="scientific">Actinoplanes teichomyceticus</name>
    <dbReference type="NCBI Taxonomy" id="1867"/>
    <lineage>
        <taxon>Bacteria</taxon>
        <taxon>Bacillati</taxon>
        <taxon>Actinomycetota</taxon>
        <taxon>Actinomycetes</taxon>
        <taxon>Micromonosporales</taxon>
        <taxon>Micromonosporaceae</taxon>
        <taxon>Actinoplanes</taxon>
    </lineage>
</organism>
<protein>
    <submittedName>
        <fullName evidence="2">Uncharacterized protein</fullName>
    </submittedName>
</protein>
<accession>A0A561WAQ9</accession>